<dbReference type="PANTHER" id="PTHR46889">
    <property type="entry name" value="TRANSPOSASE INSF FOR INSERTION SEQUENCE IS3B-RELATED"/>
    <property type="match status" value="1"/>
</dbReference>
<dbReference type="InterPro" id="IPR050900">
    <property type="entry name" value="Transposase_IS3/IS150/IS904"/>
</dbReference>
<dbReference type="InterPro" id="IPR036397">
    <property type="entry name" value="RNaseH_sf"/>
</dbReference>
<evidence type="ECO:0000259" key="1">
    <source>
        <dbReference type="Pfam" id="PF13683"/>
    </source>
</evidence>
<evidence type="ECO:0000313" key="3">
    <source>
        <dbReference type="Proteomes" id="UP000182034"/>
    </source>
</evidence>
<dbReference type="InterPro" id="IPR012337">
    <property type="entry name" value="RNaseH-like_sf"/>
</dbReference>
<keyword evidence="3" id="KW-1185">Reference proteome</keyword>
<dbReference type="RefSeq" id="WP_228430192.1">
    <property type="nucleotide sequence ID" value="NZ_FPKW01000023.1"/>
</dbReference>
<sequence>RGIQYACTEFTSIVGKNITRSMSGKGNCYDNAVAESFFKTLKTELVYQNKYETRDHAKNSVFEYIETFYNTHRRHSALGNLTIKEYQNLMSNQSKNVA</sequence>
<proteinExistence type="predicted"/>
<dbReference type="GO" id="GO:0003676">
    <property type="term" value="F:nucleic acid binding"/>
    <property type="evidence" value="ECO:0007669"/>
    <property type="project" value="InterPro"/>
</dbReference>
<organism evidence="2 3">
    <name type="scientific">Chryseobacterium limigenitum</name>
    <dbReference type="NCBI Taxonomy" id="1612149"/>
    <lineage>
        <taxon>Bacteria</taxon>
        <taxon>Pseudomonadati</taxon>
        <taxon>Bacteroidota</taxon>
        <taxon>Flavobacteriia</taxon>
        <taxon>Flavobacteriales</taxon>
        <taxon>Weeksellaceae</taxon>
        <taxon>Chryseobacterium group</taxon>
        <taxon>Chryseobacterium</taxon>
    </lineage>
</organism>
<dbReference type="GO" id="GO:0015074">
    <property type="term" value="P:DNA integration"/>
    <property type="evidence" value="ECO:0007669"/>
    <property type="project" value="InterPro"/>
</dbReference>
<dbReference type="SUPFAM" id="SSF53098">
    <property type="entry name" value="Ribonuclease H-like"/>
    <property type="match status" value="1"/>
</dbReference>
<dbReference type="PANTHER" id="PTHR46889:SF4">
    <property type="entry name" value="TRANSPOSASE INSO FOR INSERTION SEQUENCE ELEMENT IS911B-RELATED"/>
    <property type="match status" value="1"/>
</dbReference>
<dbReference type="Pfam" id="PF13683">
    <property type="entry name" value="rve_3"/>
    <property type="match status" value="1"/>
</dbReference>
<dbReference type="AlphaFoldDB" id="A0A1K2IW24"/>
<gene>
    <name evidence="2" type="ORF">SAMN05216324_1231</name>
</gene>
<accession>A0A1K2IW24</accession>
<evidence type="ECO:0000313" key="2">
    <source>
        <dbReference type="EMBL" id="SFZ96621.1"/>
    </source>
</evidence>
<dbReference type="Gene3D" id="3.30.420.10">
    <property type="entry name" value="Ribonuclease H-like superfamily/Ribonuclease H"/>
    <property type="match status" value="1"/>
</dbReference>
<protein>
    <submittedName>
        <fullName evidence="2">Integrase core domain-containing protein</fullName>
    </submittedName>
</protein>
<dbReference type="Proteomes" id="UP000182034">
    <property type="component" value="Unassembled WGS sequence"/>
</dbReference>
<feature type="domain" description="Integrase catalytic" evidence="1">
    <location>
        <begin position="17"/>
        <end position="82"/>
    </location>
</feature>
<name>A0A1K2IW24_9FLAO</name>
<dbReference type="InterPro" id="IPR001584">
    <property type="entry name" value="Integrase_cat-core"/>
</dbReference>
<feature type="non-terminal residue" evidence="2">
    <location>
        <position position="1"/>
    </location>
</feature>
<reference evidence="3" key="1">
    <citation type="submission" date="2016-10" db="EMBL/GenBank/DDBJ databases">
        <authorList>
            <person name="Varghese N."/>
            <person name="Submissions S."/>
        </authorList>
    </citation>
    <scope>NUCLEOTIDE SEQUENCE [LARGE SCALE GENOMIC DNA]</scope>
    <source>
        <strain evidence="3">SUR2</strain>
    </source>
</reference>
<dbReference type="EMBL" id="FPKW01000023">
    <property type="protein sequence ID" value="SFZ96621.1"/>
    <property type="molecule type" value="Genomic_DNA"/>
</dbReference>